<name>B7PTV8_IXOSC</name>
<reference evidence="3" key="2">
    <citation type="submission" date="2020-05" db="UniProtKB">
        <authorList>
            <consortium name="EnsemblMetazoa"/>
        </authorList>
    </citation>
    <scope>IDENTIFICATION</scope>
    <source>
        <strain evidence="3">wikel</strain>
    </source>
</reference>
<organism>
    <name type="scientific">Ixodes scapularis</name>
    <name type="common">Black-legged tick</name>
    <name type="synonym">Deer tick</name>
    <dbReference type="NCBI Taxonomy" id="6945"/>
    <lineage>
        <taxon>Eukaryota</taxon>
        <taxon>Metazoa</taxon>
        <taxon>Ecdysozoa</taxon>
        <taxon>Arthropoda</taxon>
        <taxon>Chelicerata</taxon>
        <taxon>Arachnida</taxon>
        <taxon>Acari</taxon>
        <taxon>Parasitiformes</taxon>
        <taxon>Ixodida</taxon>
        <taxon>Ixodoidea</taxon>
        <taxon>Ixodidae</taxon>
        <taxon>Ixodinae</taxon>
        <taxon>Ixodes</taxon>
    </lineage>
</organism>
<evidence type="ECO:0000313" key="2">
    <source>
        <dbReference type="EMBL" id="EEC10030.1"/>
    </source>
</evidence>
<protein>
    <submittedName>
        <fullName evidence="2 3">Uncharacterized protein</fullName>
    </submittedName>
</protein>
<feature type="region of interest" description="Disordered" evidence="1">
    <location>
        <begin position="1"/>
        <end position="32"/>
    </location>
</feature>
<dbReference type="Proteomes" id="UP000001555">
    <property type="component" value="Unassembled WGS sequence"/>
</dbReference>
<evidence type="ECO:0000313" key="3">
    <source>
        <dbReference type="EnsemblMetazoa" id="ISCW019429-PA"/>
    </source>
</evidence>
<evidence type="ECO:0000256" key="1">
    <source>
        <dbReference type="SAM" id="MobiDB-lite"/>
    </source>
</evidence>
<gene>
    <name evidence="2" type="ORF">IscW_ISCW019429</name>
</gene>
<dbReference type="AlphaFoldDB" id="B7PTV8"/>
<dbReference type="VEuPathDB" id="VectorBase:ISCW019429"/>
<dbReference type="EnsemblMetazoa" id="ISCW019429-RA">
    <property type="protein sequence ID" value="ISCW019429-PA"/>
    <property type="gene ID" value="ISCW019429"/>
</dbReference>
<evidence type="ECO:0000313" key="4">
    <source>
        <dbReference type="Proteomes" id="UP000001555"/>
    </source>
</evidence>
<reference evidence="2 4" key="1">
    <citation type="submission" date="2008-03" db="EMBL/GenBank/DDBJ databases">
        <title>Annotation of Ixodes scapularis.</title>
        <authorList>
            <consortium name="Ixodes scapularis Genome Project Consortium"/>
            <person name="Caler E."/>
            <person name="Hannick L.I."/>
            <person name="Bidwell S."/>
            <person name="Joardar V."/>
            <person name="Thiagarajan M."/>
            <person name="Amedeo P."/>
            <person name="Galinsky K.J."/>
            <person name="Schobel S."/>
            <person name="Inman J."/>
            <person name="Hostetler J."/>
            <person name="Miller J."/>
            <person name="Hammond M."/>
            <person name="Megy K."/>
            <person name="Lawson D."/>
            <person name="Kodira C."/>
            <person name="Sutton G."/>
            <person name="Meyer J."/>
            <person name="Hill C.A."/>
            <person name="Birren B."/>
            <person name="Nene V."/>
            <person name="Collins F."/>
            <person name="Alarcon-Chaidez F."/>
            <person name="Wikel S."/>
            <person name="Strausberg R."/>
        </authorList>
    </citation>
    <scope>NUCLEOTIDE SEQUENCE [LARGE SCALE GENOMIC DNA]</scope>
    <source>
        <strain evidence="4">Wikel</strain>
        <strain evidence="2">Wikel colony</strain>
    </source>
</reference>
<dbReference type="InParanoid" id="B7PTV8"/>
<dbReference type="EMBL" id="DS788896">
    <property type="protein sequence ID" value="EEC10030.1"/>
    <property type="molecule type" value="Genomic_DNA"/>
</dbReference>
<proteinExistence type="predicted"/>
<dbReference type="PaxDb" id="6945-B7PTV8"/>
<dbReference type="HOGENOM" id="CLU_1898543_0_0_1"/>
<dbReference type="EMBL" id="ABJB010197070">
    <property type="status" value="NOT_ANNOTATED_CDS"/>
    <property type="molecule type" value="Genomic_DNA"/>
</dbReference>
<keyword evidence="4" id="KW-1185">Reference proteome</keyword>
<sequence length="134" mass="14878">MGGSRQQQRPSRRPLFEKAAPTKSRRLEGPPIAKAREVLWKRGTARLEPGASACPSLTPWHRKWVAAAGAAAPAFFRRRFPTPVADIHPAKGTRPRWLHAPRRPAPLGWVALKAGDRRSPRRRPLPPARGSGRV</sequence>
<dbReference type="VEuPathDB" id="VectorBase:ISCI019429"/>
<feature type="region of interest" description="Disordered" evidence="1">
    <location>
        <begin position="112"/>
        <end position="134"/>
    </location>
</feature>
<accession>B7PTV8</accession>